<evidence type="ECO:0000313" key="3">
    <source>
        <dbReference type="EMBL" id="GAN98361.1"/>
    </source>
</evidence>
<keyword evidence="2" id="KW-1133">Transmembrane helix</keyword>
<accession>A0A0D6Q6I5</accession>
<protein>
    <recommendedName>
        <fullName evidence="5">LPS export ABC transporter periplasmic protein LptC</fullName>
    </recommendedName>
</protein>
<dbReference type="AlphaFoldDB" id="A0A0D6Q6I5"/>
<gene>
    <name evidence="3" type="ORF">Gxy13693_003_036</name>
</gene>
<dbReference type="InterPro" id="IPR010664">
    <property type="entry name" value="LipoPS_assembly_LptC-rel"/>
</dbReference>
<keyword evidence="2" id="KW-0812">Transmembrane</keyword>
<feature type="compositionally biased region" description="Basic and acidic residues" evidence="1">
    <location>
        <begin position="1"/>
        <end position="12"/>
    </location>
</feature>
<evidence type="ECO:0000256" key="1">
    <source>
        <dbReference type="SAM" id="MobiDB-lite"/>
    </source>
</evidence>
<feature type="transmembrane region" description="Helical" evidence="2">
    <location>
        <begin position="64"/>
        <end position="83"/>
    </location>
</feature>
<reference evidence="3 4" key="1">
    <citation type="submission" date="2012-11" db="EMBL/GenBank/DDBJ databases">
        <title>Whole genome sequence of Gluconacetobacter xylinus NBRC 13693.</title>
        <authorList>
            <person name="Azuma Y."/>
            <person name="Higashiura N."/>
            <person name="Hirakawa H."/>
            <person name="Matsushita K."/>
        </authorList>
    </citation>
    <scope>NUCLEOTIDE SEQUENCE [LARGE SCALE GENOMIC DNA]</scope>
    <source>
        <strain evidence="3 4">NBRC 13693</strain>
    </source>
</reference>
<organism evidence="3 4">
    <name type="scientific">Komagataeibacter xylinus NBRC 13693</name>
    <dbReference type="NCBI Taxonomy" id="1234668"/>
    <lineage>
        <taxon>Bacteria</taxon>
        <taxon>Pseudomonadati</taxon>
        <taxon>Pseudomonadota</taxon>
        <taxon>Alphaproteobacteria</taxon>
        <taxon>Acetobacterales</taxon>
        <taxon>Acetobacteraceae</taxon>
        <taxon>Komagataeibacter</taxon>
    </lineage>
</organism>
<name>A0A0D6Q6I5_KOMXY</name>
<dbReference type="Pfam" id="PF06835">
    <property type="entry name" value="LptC"/>
    <property type="match status" value="1"/>
</dbReference>
<dbReference type="EMBL" id="BANJ01000003">
    <property type="protein sequence ID" value="GAN98361.1"/>
    <property type="molecule type" value="Genomic_DNA"/>
</dbReference>
<sequence>MTDQPDDNRDDGTDPNQIQREDYARSAADIERQRSIFDQSTRTRLLPNAADLARRQAIMRSAKWMLPLLALILLGSIAAWPAVQRAVIMHTGTMAQMSHVRVKSGSMLNPTYRGLDDHGRPYMVTADEARQISAERIDLSNPAADTLMDNGNWMYVTARDGVYIQHAQLLDLTHDVTVYRNDGTLMLSPSADVDMRHNIIVTDSWIHGEGPIGEIDVQGGMLDTRGGIMLFRGPGRMILNAAERSN</sequence>
<evidence type="ECO:0000313" key="4">
    <source>
        <dbReference type="Proteomes" id="UP000032683"/>
    </source>
</evidence>
<evidence type="ECO:0000256" key="2">
    <source>
        <dbReference type="SAM" id="Phobius"/>
    </source>
</evidence>
<evidence type="ECO:0008006" key="5">
    <source>
        <dbReference type="Google" id="ProtNLM"/>
    </source>
</evidence>
<proteinExistence type="predicted"/>
<feature type="region of interest" description="Disordered" evidence="1">
    <location>
        <begin position="1"/>
        <end position="23"/>
    </location>
</feature>
<keyword evidence="2" id="KW-0472">Membrane</keyword>
<dbReference type="RefSeq" id="WP_010513797.1">
    <property type="nucleotide sequence ID" value="NZ_BANJ01000003.1"/>
</dbReference>
<comment type="caution">
    <text evidence="3">The sequence shown here is derived from an EMBL/GenBank/DDBJ whole genome shotgun (WGS) entry which is preliminary data.</text>
</comment>
<dbReference type="Proteomes" id="UP000032683">
    <property type="component" value="Unassembled WGS sequence"/>
</dbReference>